<evidence type="ECO:0000256" key="4">
    <source>
        <dbReference type="ARBA" id="ARBA00022989"/>
    </source>
</evidence>
<proteinExistence type="inferred from homology"/>
<protein>
    <submittedName>
        <fullName evidence="7">DUF647-domain-containing protein</fullName>
    </submittedName>
</protein>
<reference evidence="7 8" key="1">
    <citation type="submission" date="2019-04" db="EMBL/GenBank/DDBJ databases">
        <title>High contiguity whole genome sequence and gene annotation resource for two Venturia nashicola isolates.</title>
        <authorList>
            <person name="Prokchorchik M."/>
            <person name="Won K."/>
            <person name="Lee Y."/>
            <person name="Choi E.D."/>
            <person name="Segonzac C."/>
            <person name="Sohn K.H."/>
        </authorList>
    </citation>
    <scope>NUCLEOTIDE SEQUENCE [LARGE SCALE GENOMIC DNA]</scope>
    <source>
        <strain evidence="7 8">PRI2</strain>
    </source>
</reference>
<dbReference type="Proteomes" id="UP000298493">
    <property type="component" value="Unassembled WGS sequence"/>
</dbReference>
<evidence type="ECO:0000259" key="6">
    <source>
        <dbReference type="Pfam" id="PF04884"/>
    </source>
</evidence>
<dbReference type="PANTHER" id="PTHR12770">
    <property type="entry name" value="RUS1 FAMILY PROTEIN C16ORF58"/>
    <property type="match status" value="1"/>
</dbReference>
<evidence type="ECO:0000256" key="5">
    <source>
        <dbReference type="ARBA" id="ARBA00023136"/>
    </source>
</evidence>
<name>A0A4Z1P4P1_9PEZI</name>
<evidence type="ECO:0000256" key="3">
    <source>
        <dbReference type="ARBA" id="ARBA00022692"/>
    </source>
</evidence>
<evidence type="ECO:0000256" key="1">
    <source>
        <dbReference type="ARBA" id="ARBA00004370"/>
    </source>
</evidence>
<sequence length="113" mass="12618">MSQPRLDIEEYDEAGNLVASYIQSLSKRSERDATRVDVVLPRDAKTVWSMCLDVFMPAGYPHSVTDDYLKYQIYDSLQAFSSSIAAMLSSRAVLEGKSPFSIIFYTFGSAQTA</sequence>
<comment type="similarity">
    <text evidence="2">Belongs to the RUS1 family.</text>
</comment>
<feature type="domain" description="Protein root UVB sensitive/RUS" evidence="6">
    <location>
        <begin position="42"/>
        <end position="96"/>
    </location>
</feature>
<accession>A0A4Z1P4P1</accession>
<comment type="subcellular location">
    <subcellularLocation>
        <location evidence="1">Membrane</location>
    </subcellularLocation>
</comment>
<comment type="caution">
    <text evidence="7">The sequence shown here is derived from an EMBL/GenBank/DDBJ whole genome shotgun (WGS) entry which is preliminary data.</text>
</comment>
<dbReference type="Pfam" id="PF04884">
    <property type="entry name" value="UVB_sens_prot"/>
    <property type="match status" value="1"/>
</dbReference>
<dbReference type="InterPro" id="IPR006968">
    <property type="entry name" value="RUS_fam"/>
</dbReference>
<evidence type="ECO:0000313" key="8">
    <source>
        <dbReference type="Proteomes" id="UP000298493"/>
    </source>
</evidence>
<dbReference type="OrthoDB" id="364779at2759"/>
<evidence type="ECO:0000256" key="2">
    <source>
        <dbReference type="ARBA" id="ARBA00007558"/>
    </source>
</evidence>
<dbReference type="InterPro" id="IPR054549">
    <property type="entry name" value="UVB_sens_RUS_dom"/>
</dbReference>
<keyword evidence="4" id="KW-1133">Transmembrane helix</keyword>
<dbReference type="EMBL" id="SNSC02000020">
    <property type="protein sequence ID" value="TID15690.1"/>
    <property type="molecule type" value="Genomic_DNA"/>
</dbReference>
<evidence type="ECO:0000313" key="7">
    <source>
        <dbReference type="EMBL" id="TID15690.1"/>
    </source>
</evidence>
<keyword evidence="3" id="KW-0812">Transmembrane</keyword>
<organism evidence="7 8">
    <name type="scientific">Venturia nashicola</name>
    <dbReference type="NCBI Taxonomy" id="86259"/>
    <lineage>
        <taxon>Eukaryota</taxon>
        <taxon>Fungi</taxon>
        <taxon>Dikarya</taxon>
        <taxon>Ascomycota</taxon>
        <taxon>Pezizomycotina</taxon>
        <taxon>Dothideomycetes</taxon>
        <taxon>Pleosporomycetidae</taxon>
        <taxon>Venturiales</taxon>
        <taxon>Venturiaceae</taxon>
        <taxon>Venturia</taxon>
    </lineage>
</organism>
<dbReference type="AlphaFoldDB" id="A0A4Z1P4P1"/>
<dbReference type="PANTHER" id="PTHR12770:SF31">
    <property type="entry name" value="RUS FAMILY MEMBER 1"/>
    <property type="match status" value="1"/>
</dbReference>
<gene>
    <name evidence="7" type="ORF">E6O75_ATG08018</name>
</gene>
<keyword evidence="5" id="KW-0472">Membrane</keyword>
<dbReference type="GO" id="GO:0016020">
    <property type="term" value="C:membrane"/>
    <property type="evidence" value="ECO:0007669"/>
    <property type="project" value="UniProtKB-SubCell"/>
</dbReference>
<keyword evidence="8" id="KW-1185">Reference proteome</keyword>